<evidence type="ECO:0000313" key="8">
    <source>
        <dbReference type="EMBL" id="CAB4001554.1"/>
    </source>
</evidence>
<dbReference type="InterPro" id="IPR051473">
    <property type="entry name" value="P2Ox-like"/>
</dbReference>
<organism evidence="8 9">
    <name type="scientific">Paramuricea clavata</name>
    <name type="common">Red gorgonian</name>
    <name type="synonym">Violescent sea-whip</name>
    <dbReference type="NCBI Taxonomy" id="317549"/>
    <lineage>
        <taxon>Eukaryota</taxon>
        <taxon>Metazoa</taxon>
        <taxon>Cnidaria</taxon>
        <taxon>Anthozoa</taxon>
        <taxon>Octocorallia</taxon>
        <taxon>Malacalcyonacea</taxon>
        <taxon>Plexauridae</taxon>
        <taxon>Paramuricea</taxon>
    </lineage>
</organism>
<keyword evidence="4" id="KW-0274">FAD</keyword>
<evidence type="ECO:0000256" key="4">
    <source>
        <dbReference type="ARBA" id="ARBA00022827"/>
    </source>
</evidence>
<keyword evidence="9" id="KW-1185">Reference proteome</keyword>
<keyword evidence="3" id="KW-0285">Flavoprotein</keyword>
<accession>A0A6S7H9K8</accession>
<keyword evidence="5" id="KW-0560">Oxidoreductase</keyword>
<dbReference type="OrthoDB" id="269227at2759"/>
<feature type="domain" description="Glucose-methanol-choline oxidoreductase C-terminal" evidence="7">
    <location>
        <begin position="320"/>
        <end position="379"/>
    </location>
</feature>
<dbReference type="GO" id="GO:0016614">
    <property type="term" value="F:oxidoreductase activity, acting on CH-OH group of donors"/>
    <property type="evidence" value="ECO:0007669"/>
    <property type="project" value="InterPro"/>
</dbReference>
<dbReference type="InterPro" id="IPR007867">
    <property type="entry name" value="GMC_OxRtase_C"/>
</dbReference>
<evidence type="ECO:0000256" key="1">
    <source>
        <dbReference type="ARBA" id="ARBA00001974"/>
    </source>
</evidence>
<evidence type="ECO:0000256" key="2">
    <source>
        <dbReference type="ARBA" id="ARBA00010790"/>
    </source>
</evidence>
<dbReference type="EMBL" id="CACRXK020004117">
    <property type="protein sequence ID" value="CAB4001554.1"/>
    <property type="molecule type" value="Genomic_DNA"/>
</dbReference>
<evidence type="ECO:0000256" key="3">
    <source>
        <dbReference type="ARBA" id="ARBA00022630"/>
    </source>
</evidence>
<reference evidence="8" key="1">
    <citation type="submission" date="2020-04" db="EMBL/GenBank/DDBJ databases">
        <authorList>
            <person name="Alioto T."/>
            <person name="Alioto T."/>
            <person name="Gomez Garrido J."/>
        </authorList>
    </citation>
    <scope>NUCLEOTIDE SEQUENCE</scope>
    <source>
        <strain evidence="8">A484AB</strain>
    </source>
</reference>
<evidence type="ECO:0000259" key="7">
    <source>
        <dbReference type="Pfam" id="PF05199"/>
    </source>
</evidence>
<protein>
    <submittedName>
        <fullName evidence="8">GMC family oxidoreductase</fullName>
    </submittedName>
</protein>
<comment type="similarity">
    <text evidence="2">Belongs to the GMC oxidoreductase family.</text>
</comment>
<evidence type="ECO:0000256" key="5">
    <source>
        <dbReference type="ARBA" id="ARBA00023002"/>
    </source>
</evidence>
<sequence>MTFFLDRPLISQVIYDLMCRCGRDLQKTSVADPLLNLLLTKKLCTQEGEQAPLEINISCVVKKIVHEDGKAVALETNKGNVKLGNAKLILAMGVLPPTTLMLNSFPSSSFSQLAGIGTRYTAHFRSSVLARLPRNLYHDLKKKISGKIEVAAMHIPGLSPHSKRQFHIQISAFLDDTPLVDIQNTLHQFPDVLPAPSIEQLSSSKDPPHIIFFCKTIGGLDHTNKNNWFCLNSDVPSNDEIINNNNTDVTCNTTMQVVLNDTDRQLWDTMDESTFAVLKRLALCDHPDDSCQLEFWHSEDSHSSTQGRWLKDPPPTSQIRRRVLVHPASTMWIGDDDHEPSPVDLDYRFRGVENVYLTGGALWPTAGSWNPTCTMTALAINLADKLLTNFDNNNNNNNNDTNNTDIDNSNDNVQPGYNYEVMNKYSHL</sequence>
<name>A0A6S7H9K8_PARCT</name>
<dbReference type="InterPro" id="IPR036188">
    <property type="entry name" value="FAD/NAD-bd_sf"/>
</dbReference>
<evidence type="ECO:0000256" key="6">
    <source>
        <dbReference type="SAM" id="MobiDB-lite"/>
    </source>
</evidence>
<proteinExistence type="inferred from homology"/>
<dbReference type="SUPFAM" id="SSF51905">
    <property type="entry name" value="FAD/NAD(P)-binding domain"/>
    <property type="match status" value="1"/>
</dbReference>
<comment type="cofactor">
    <cofactor evidence="1">
        <name>FAD</name>
        <dbReference type="ChEBI" id="CHEBI:57692"/>
    </cofactor>
</comment>
<dbReference type="PANTHER" id="PTHR42784:SF1">
    <property type="entry name" value="PYRANOSE 2-OXIDASE"/>
    <property type="match status" value="1"/>
</dbReference>
<dbReference type="PANTHER" id="PTHR42784">
    <property type="entry name" value="PYRANOSE 2-OXIDASE"/>
    <property type="match status" value="1"/>
</dbReference>
<comment type="caution">
    <text evidence="8">The sequence shown here is derived from an EMBL/GenBank/DDBJ whole genome shotgun (WGS) entry which is preliminary data.</text>
</comment>
<feature type="compositionally biased region" description="Low complexity" evidence="6">
    <location>
        <begin position="393"/>
        <end position="412"/>
    </location>
</feature>
<dbReference type="AlphaFoldDB" id="A0A6S7H9K8"/>
<dbReference type="Proteomes" id="UP001152795">
    <property type="component" value="Unassembled WGS sequence"/>
</dbReference>
<dbReference type="Gene3D" id="3.50.50.60">
    <property type="entry name" value="FAD/NAD(P)-binding domain"/>
    <property type="match status" value="1"/>
</dbReference>
<gene>
    <name evidence="8" type="ORF">PACLA_8A070288</name>
</gene>
<dbReference type="Pfam" id="PF05199">
    <property type="entry name" value="GMC_oxred_C"/>
    <property type="match status" value="1"/>
</dbReference>
<evidence type="ECO:0000313" key="9">
    <source>
        <dbReference type="Proteomes" id="UP001152795"/>
    </source>
</evidence>
<feature type="region of interest" description="Disordered" evidence="6">
    <location>
        <begin position="393"/>
        <end position="417"/>
    </location>
</feature>